<reference evidence="1 2" key="1">
    <citation type="submission" date="2016-10" db="EMBL/GenBank/DDBJ databases">
        <authorList>
            <person name="de Groot N.N."/>
        </authorList>
    </citation>
    <scope>NUCLEOTIDE SEQUENCE [LARGE SCALE GENOMIC DNA]</scope>
    <source>
        <strain evidence="1 2">743A</strain>
    </source>
</reference>
<dbReference type="PROSITE" id="PS00018">
    <property type="entry name" value="EF_HAND_1"/>
    <property type="match status" value="1"/>
</dbReference>
<dbReference type="InterPro" id="IPR018247">
    <property type="entry name" value="EF_Hand_1_Ca_BS"/>
</dbReference>
<proteinExistence type="predicted"/>
<name>A0A1I6LKJ6_9FIRM</name>
<dbReference type="Proteomes" id="UP000199659">
    <property type="component" value="Unassembled WGS sequence"/>
</dbReference>
<dbReference type="EMBL" id="FOYZ01000017">
    <property type="protein sequence ID" value="SFS03913.1"/>
    <property type="molecule type" value="Genomic_DNA"/>
</dbReference>
<protein>
    <submittedName>
        <fullName evidence="1">Uncharacterized protein</fullName>
    </submittedName>
</protein>
<evidence type="ECO:0000313" key="1">
    <source>
        <dbReference type="EMBL" id="SFS03913.1"/>
    </source>
</evidence>
<dbReference type="OrthoDB" id="8604635at2"/>
<dbReference type="STRING" id="37658.SAMN05661086_03354"/>
<organism evidence="1 2">
    <name type="scientific">Anaeromicropila populeti</name>
    <dbReference type="NCBI Taxonomy" id="37658"/>
    <lineage>
        <taxon>Bacteria</taxon>
        <taxon>Bacillati</taxon>
        <taxon>Bacillota</taxon>
        <taxon>Clostridia</taxon>
        <taxon>Lachnospirales</taxon>
        <taxon>Lachnospiraceae</taxon>
        <taxon>Anaeromicropila</taxon>
    </lineage>
</organism>
<gene>
    <name evidence="1" type="ORF">SAMN05661086_03354</name>
</gene>
<dbReference type="RefSeq" id="WP_092563425.1">
    <property type="nucleotide sequence ID" value="NZ_FOYZ01000017.1"/>
</dbReference>
<accession>A0A1I6LKJ6</accession>
<keyword evidence="2" id="KW-1185">Reference proteome</keyword>
<sequence length="169" mass="19216">MNIRLVPLDKVEINDIGISLGMNKEITEQLIGTGELAGRRCYYYNSEMAIDYDSEDKVEFIEFLDGIESFLRPVIYDVSAFDINADELVEILKIHNKGDVDEEESGYSYTFSNISVGVYRESTPTDILEMIEEMKENGVSIEENADLEFEKKKAEHWATIGIGVAGYYQ</sequence>
<evidence type="ECO:0000313" key="2">
    <source>
        <dbReference type="Proteomes" id="UP000199659"/>
    </source>
</evidence>
<dbReference type="AlphaFoldDB" id="A0A1I6LKJ6"/>